<gene>
    <name evidence="2" type="ORF">CLV25_1239</name>
</gene>
<dbReference type="PANTHER" id="PTHR16214">
    <property type="entry name" value="TRANSMEMBRANE PROTEIN 260"/>
    <property type="match status" value="1"/>
</dbReference>
<proteinExistence type="predicted"/>
<feature type="transmembrane region" description="Helical" evidence="1">
    <location>
        <begin position="80"/>
        <end position="105"/>
    </location>
</feature>
<feature type="transmembrane region" description="Helical" evidence="1">
    <location>
        <begin position="141"/>
        <end position="160"/>
    </location>
</feature>
<dbReference type="EMBL" id="SLWB01000023">
    <property type="protein sequence ID" value="TCN61678.1"/>
    <property type="molecule type" value="Genomic_DNA"/>
</dbReference>
<dbReference type="RefSeq" id="WP_165877111.1">
    <property type="nucleotide sequence ID" value="NZ_SLWB01000023.1"/>
</dbReference>
<feature type="transmembrane region" description="Helical" evidence="1">
    <location>
        <begin position="7"/>
        <end position="25"/>
    </location>
</feature>
<dbReference type="Pfam" id="PF11028">
    <property type="entry name" value="TMEM260-like"/>
    <property type="match status" value="1"/>
</dbReference>
<comment type="caution">
    <text evidence="2">The sequence shown here is derived from an EMBL/GenBank/DDBJ whole genome shotgun (WGS) entry which is preliminary data.</text>
</comment>
<evidence type="ECO:0000256" key="1">
    <source>
        <dbReference type="SAM" id="Phobius"/>
    </source>
</evidence>
<keyword evidence="1" id="KW-0812">Transmembrane</keyword>
<feature type="transmembrane region" description="Helical" evidence="1">
    <location>
        <begin position="117"/>
        <end position="135"/>
    </location>
</feature>
<feature type="transmembrane region" description="Helical" evidence="1">
    <location>
        <begin position="553"/>
        <end position="571"/>
    </location>
</feature>
<feature type="transmembrane region" description="Helical" evidence="1">
    <location>
        <begin position="583"/>
        <end position="602"/>
    </location>
</feature>
<protein>
    <submittedName>
        <fullName evidence="2">Uncharacterized protein DUF2723</fullName>
    </submittedName>
</protein>
<feature type="transmembrane region" description="Helical" evidence="1">
    <location>
        <begin position="213"/>
        <end position="239"/>
    </location>
</feature>
<dbReference type="AlphaFoldDB" id="A0A4R2E1J7"/>
<reference evidence="2 3" key="1">
    <citation type="submission" date="2019-03" db="EMBL/GenBank/DDBJ databases">
        <title>Genomic Encyclopedia of Archaeal and Bacterial Type Strains, Phase II (KMG-II): from individual species to whole genera.</title>
        <authorList>
            <person name="Goeker M."/>
        </authorList>
    </citation>
    <scope>NUCLEOTIDE SEQUENCE [LARGE SCALE GENOMIC DNA]</scope>
    <source>
        <strain evidence="2 3">RL-C</strain>
    </source>
</reference>
<evidence type="ECO:0000313" key="2">
    <source>
        <dbReference type="EMBL" id="TCN61678.1"/>
    </source>
</evidence>
<feature type="transmembrane region" description="Helical" evidence="1">
    <location>
        <begin position="172"/>
        <end position="201"/>
    </location>
</feature>
<feature type="transmembrane region" description="Helical" evidence="1">
    <location>
        <begin position="280"/>
        <end position="305"/>
    </location>
</feature>
<keyword evidence="1" id="KW-1133">Transmembrane helix</keyword>
<dbReference type="Proteomes" id="UP000294830">
    <property type="component" value="Unassembled WGS sequence"/>
</dbReference>
<dbReference type="PANTHER" id="PTHR16214:SF3">
    <property type="entry name" value="TRANSMEMBRANE PROTEIN 260"/>
    <property type="match status" value="1"/>
</dbReference>
<feature type="transmembrane region" description="Helical" evidence="1">
    <location>
        <begin position="251"/>
        <end position="274"/>
    </location>
</feature>
<accession>A0A4R2E1J7</accession>
<keyword evidence="1" id="KW-0472">Membrane</keyword>
<sequence length="990" mass="112074">MLKKPSLDRVLSALAFTLPLVVYLLTLERTVSLWDCGEFITAAAGLQVGHPPGAPLYAMVGRLFAAMAPSAQSVALMVNAFSALVSALTILFLYRSMVLLFGITLKDELRIKWLPQLAAFAAAMTFAFTDTFWFSAVEAEVYGFSSLFTAVCFWATLRWYTTEEGNIHSRWLILIAYLCGLSYGVHLLNLLILPAISYLVISKCYQLTFWKKILAITASSLAVGLVLYFFVPFLLMVISSTELLFVNRIGLPYNTGTLTAVALIFGAFGIGIWYTFRKGYVKALTFTLSFALFTLGFGSYAMVLIRGTQNPPMNQNQVDNIFSLKSYLDRDQYGEAPLLYGPYYSAPVKKVVQDKPIYVKVNGRYEVRGYTQKKKYYTSNCTLFPRMYSDNPAHIADYRSWAMIAKEDSVTYKEVDGHKLKAVKPTFTQNLTFFAGYQMWWMYFRYLLWNFSGRQNDIPGQGNILNGNWISGIPPLDNLLLGPQDALPDSYKNNKGHNRYFLIPLILGFLGMFYQSKKHEDAFLSTLLLFFFTGIAIVLFLNQVPGQVRERDYAYVGSFYVFAIWIGYGLVYLAKKFEKIKVAWLQGVVAVAFLGVPTLVLAQNYDDHDRSGRSIALSYAKNFLNSVPTNSLLMVYGDNDTFPLWYAQMVEGVRQDVKVFNCNYMFTTWNAAQLAQKTYTNNAFKLHDKELYTLPDELRCAICKDSAMPPVPLHVAMPQLLSKYPDNRVDSPFSSGQRLHYLPQKVIILPGLRSADSANIFLTDNQLLTKEQLVYLDLISNNFETRTISFAQTVRPSSYKLVKDHLFRVGLNYQLVISPSDSAQKVKRWAALASFRYLMNGFTYEKFDKSRYYDDFSKRFVAGYRIAFIKTANDLLAIGDTAKAAVLTDKCLKAFPVDIIPLGGRQVEMVDLLFRLKKTAEARKLASYLMEENVQLLAFIGRLNSFQKSYVLSEKALALQNLNSMAKTAREHGMADVAQKLELAAVKYDK</sequence>
<keyword evidence="3" id="KW-1185">Reference proteome</keyword>
<dbReference type="InterPro" id="IPR021280">
    <property type="entry name" value="TMEM260-like"/>
</dbReference>
<dbReference type="InterPro" id="IPR052724">
    <property type="entry name" value="GT117_domain-containing"/>
</dbReference>
<name>A0A4R2E1J7_9BACT</name>
<organism evidence="2 3">
    <name type="scientific">Acetobacteroides hydrogenigenes</name>
    <dbReference type="NCBI Taxonomy" id="979970"/>
    <lineage>
        <taxon>Bacteria</taxon>
        <taxon>Pseudomonadati</taxon>
        <taxon>Bacteroidota</taxon>
        <taxon>Bacteroidia</taxon>
        <taxon>Bacteroidales</taxon>
        <taxon>Rikenellaceae</taxon>
        <taxon>Acetobacteroides</taxon>
    </lineage>
</organism>
<feature type="transmembrane region" description="Helical" evidence="1">
    <location>
        <begin position="522"/>
        <end position="541"/>
    </location>
</feature>
<evidence type="ECO:0000313" key="3">
    <source>
        <dbReference type="Proteomes" id="UP000294830"/>
    </source>
</evidence>